<dbReference type="PANTHER" id="PTHR43055">
    <property type="entry name" value="FORMATE-DEPENDENT PHOSPHORIBOSYLGLYCINAMIDE FORMYLTRANSFERASE"/>
    <property type="match status" value="1"/>
</dbReference>
<keyword evidence="3 4" id="KW-0067">ATP-binding</keyword>
<protein>
    <submittedName>
        <fullName evidence="6">Pyrrolysine synthetase</fullName>
    </submittedName>
</protein>
<dbReference type="Pfam" id="PF02655">
    <property type="entry name" value="ATP-grasp_3"/>
    <property type="match status" value="1"/>
</dbReference>
<evidence type="ECO:0000256" key="1">
    <source>
        <dbReference type="ARBA" id="ARBA00022598"/>
    </source>
</evidence>
<dbReference type="PATRIC" id="fig|1434117.4.peg.4036"/>
<evidence type="ECO:0000256" key="2">
    <source>
        <dbReference type="ARBA" id="ARBA00022741"/>
    </source>
</evidence>
<evidence type="ECO:0000313" key="7">
    <source>
        <dbReference type="Proteomes" id="UP000033058"/>
    </source>
</evidence>
<organism evidence="6 7">
    <name type="scientific">Methanosarcina mazei WWM610</name>
    <dbReference type="NCBI Taxonomy" id="1434117"/>
    <lineage>
        <taxon>Archaea</taxon>
        <taxon>Methanobacteriati</taxon>
        <taxon>Methanobacteriota</taxon>
        <taxon>Stenosarchaea group</taxon>
        <taxon>Methanomicrobia</taxon>
        <taxon>Methanosarcinales</taxon>
        <taxon>Methanosarcinaceae</taxon>
        <taxon>Methanosarcina</taxon>
    </lineage>
</organism>
<gene>
    <name evidence="6" type="ORF">MSMAW_3196</name>
</gene>
<accession>A0A0E3Q1K8</accession>
<dbReference type="InterPro" id="IPR023890">
    <property type="entry name" value="Pyrrolys_PylC"/>
</dbReference>
<keyword evidence="2 4" id="KW-0547">Nucleotide-binding</keyword>
<proteinExistence type="predicted"/>
<dbReference type="InterPro" id="IPR048764">
    <property type="entry name" value="PylC_N"/>
</dbReference>
<dbReference type="NCBIfam" id="TIGR03909">
    <property type="entry name" value="pyrrolys_PylC"/>
    <property type="match status" value="1"/>
</dbReference>
<keyword evidence="1" id="KW-0436">Ligase</keyword>
<name>A0A0E3Q1K8_METMZ</name>
<dbReference type="GO" id="GO:0016874">
    <property type="term" value="F:ligase activity"/>
    <property type="evidence" value="ECO:0007669"/>
    <property type="project" value="UniProtKB-KW"/>
</dbReference>
<dbReference type="Proteomes" id="UP000033058">
    <property type="component" value="Chromosome"/>
</dbReference>
<dbReference type="GeneID" id="24853003"/>
<dbReference type="GO" id="GO:0046872">
    <property type="term" value="F:metal ion binding"/>
    <property type="evidence" value="ECO:0007669"/>
    <property type="project" value="InterPro"/>
</dbReference>
<evidence type="ECO:0000259" key="5">
    <source>
        <dbReference type="PROSITE" id="PS50975"/>
    </source>
</evidence>
<dbReference type="GO" id="GO:0005829">
    <property type="term" value="C:cytosol"/>
    <property type="evidence" value="ECO:0007669"/>
    <property type="project" value="TreeGrafter"/>
</dbReference>
<evidence type="ECO:0000256" key="3">
    <source>
        <dbReference type="ARBA" id="ARBA00022840"/>
    </source>
</evidence>
<dbReference type="RefSeq" id="WP_015411830.1">
    <property type="nucleotide sequence ID" value="NZ_CP009509.1"/>
</dbReference>
<sequence length="371" mass="41542">MRESWGASLKTICLIGGKLQGFEAAYLSKKAGMKVLVIDKNPQALIRNYADEFQCFNITEEPEKLVAISKNVDAILPVNENLECIEFLNSIKEKFSCPVLFDFEAYRISRDKRKSKEYFASIGTPTPQDKPSEPPYFVKPPCESSSVGARIIYDRKELKELEPGMLIEEYVEGEVVSLEVIGDGNNFAVVKETLVHIDDTYDCHMVTPLPLDPSFRELSYSLAANLPLKGIMDVEAISGPLGLKVIEIDARFPSQTPTAVYYSSGINLIELLFRAFNGGIEEIKTLPEDRYCIYEHLMLAENGVLIPVGEQVLSMGNDYGNYYEEPGIEIFLCKGENPVFTLVFWGRDREEAEARKNKGLSILKSRFGAAA</sequence>
<dbReference type="EMBL" id="CP009509">
    <property type="protein sequence ID" value="AKB42187.1"/>
    <property type="molecule type" value="Genomic_DNA"/>
</dbReference>
<dbReference type="Gene3D" id="3.30.470.20">
    <property type="entry name" value="ATP-grasp fold, B domain"/>
    <property type="match status" value="1"/>
</dbReference>
<dbReference type="HOGENOM" id="CLU_707177_0_0_2"/>
<dbReference type="Gene3D" id="3.40.50.720">
    <property type="entry name" value="NAD(P)-binding Rossmann-like Domain"/>
    <property type="match status" value="1"/>
</dbReference>
<dbReference type="InterPro" id="IPR003806">
    <property type="entry name" value="ATP-grasp_PylC-type"/>
</dbReference>
<dbReference type="SUPFAM" id="SSF56059">
    <property type="entry name" value="Glutathione synthetase ATP-binding domain-like"/>
    <property type="match status" value="1"/>
</dbReference>
<reference evidence="6 7" key="1">
    <citation type="submission" date="2014-07" db="EMBL/GenBank/DDBJ databases">
        <title>Methanogenic archaea and the global carbon cycle.</title>
        <authorList>
            <person name="Henriksen J.R."/>
            <person name="Luke J."/>
            <person name="Reinhart S."/>
            <person name="Benedict M.N."/>
            <person name="Youngblut N.D."/>
            <person name="Metcalf M.E."/>
            <person name="Whitaker R.J."/>
            <person name="Metcalf W.W."/>
        </authorList>
    </citation>
    <scope>NUCLEOTIDE SEQUENCE [LARGE SCALE GENOMIC DNA]</scope>
    <source>
        <strain evidence="6 7">WWM610</strain>
    </source>
</reference>
<dbReference type="PANTHER" id="PTHR43055:SF1">
    <property type="entry name" value="FORMATE-DEPENDENT PHOSPHORIBOSYLGLYCINAMIDE FORMYLTRANSFERASE"/>
    <property type="match status" value="1"/>
</dbReference>
<dbReference type="GO" id="GO:0005524">
    <property type="term" value="F:ATP binding"/>
    <property type="evidence" value="ECO:0007669"/>
    <property type="project" value="UniProtKB-UniRule"/>
</dbReference>
<evidence type="ECO:0000256" key="4">
    <source>
        <dbReference type="PROSITE-ProRule" id="PRU00409"/>
    </source>
</evidence>
<dbReference type="InterPro" id="IPR011761">
    <property type="entry name" value="ATP-grasp"/>
</dbReference>
<dbReference type="Pfam" id="PF21360">
    <property type="entry name" value="PylC-like_N"/>
    <property type="match status" value="1"/>
</dbReference>
<evidence type="ECO:0000313" key="6">
    <source>
        <dbReference type="EMBL" id="AKB42187.1"/>
    </source>
</evidence>
<feature type="domain" description="ATP-grasp" evidence="5">
    <location>
        <begin position="93"/>
        <end position="277"/>
    </location>
</feature>
<dbReference type="GO" id="GO:0071524">
    <property type="term" value="P:pyrrolysine biosynthetic process"/>
    <property type="evidence" value="ECO:0007669"/>
    <property type="project" value="InterPro"/>
</dbReference>
<dbReference type="AlphaFoldDB" id="A0A0E3Q1K8"/>
<dbReference type="PROSITE" id="PS50975">
    <property type="entry name" value="ATP_GRASP"/>
    <property type="match status" value="1"/>
</dbReference>